<evidence type="ECO:0000256" key="1">
    <source>
        <dbReference type="ARBA" id="ARBA00022801"/>
    </source>
</evidence>
<keyword evidence="2" id="KW-0326">Glycosidase</keyword>
<evidence type="ECO:0000256" key="2">
    <source>
        <dbReference type="ARBA" id="ARBA00023295"/>
    </source>
</evidence>
<keyword evidence="1" id="KW-0378">Hydrolase</keyword>
<organism evidence="4 5">
    <name type="scientific">Ktedonobacter robiniae</name>
    <dbReference type="NCBI Taxonomy" id="2778365"/>
    <lineage>
        <taxon>Bacteria</taxon>
        <taxon>Bacillati</taxon>
        <taxon>Chloroflexota</taxon>
        <taxon>Ktedonobacteria</taxon>
        <taxon>Ktedonobacterales</taxon>
        <taxon>Ktedonobacteraceae</taxon>
        <taxon>Ktedonobacter</taxon>
    </lineage>
</organism>
<dbReference type="Gene3D" id="3.90.245.10">
    <property type="entry name" value="Ribonucleoside hydrolase-like"/>
    <property type="match status" value="1"/>
</dbReference>
<protein>
    <recommendedName>
        <fullName evidence="3">Inosine/uridine-preferring nucleoside hydrolase domain-containing protein</fullName>
    </recommendedName>
</protein>
<evidence type="ECO:0000313" key="4">
    <source>
        <dbReference type="EMBL" id="GHO53807.1"/>
    </source>
</evidence>
<evidence type="ECO:0000259" key="3">
    <source>
        <dbReference type="Pfam" id="PF01156"/>
    </source>
</evidence>
<dbReference type="PANTHER" id="PTHR12304">
    <property type="entry name" value="INOSINE-URIDINE PREFERRING NUCLEOSIDE HYDROLASE"/>
    <property type="match status" value="1"/>
</dbReference>
<dbReference type="RefSeq" id="WP_201370589.1">
    <property type="nucleotide sequence ID" value="NZ_BNJG01000001.1"/>
</dbReference>
<feature type="domain" description="Inosine/uridine-preferring nucleoside hydrolase" evidence="3">
    <location>
        <begin position="11"/>
        <end position="287"/>
    </location>
</feature>
<dbReference type="Proteomes" id="UP000654345">
    <property type="component" value="Unassembled WGS sequence"/>
</dbReference>
<dbReference type="InterPro" id="IPR036452">
    <property type="entry name" value="Ribo_hydro-like"/>
</dbReference>
<proteinExistence type="predicted"/>
<dbReference type="SUPFAM" id="SSF53590">
    <property type="entry name" value="Nucleoside hydrolase"/>
    <property type="match status" value="1"/>
</dbReference>
<keyword evidence="5" id="KW-1185">Reference proteome</keyword>
<evidence type="ECO:0000313" key="5">
    <source>
        <dbReference type="Proteomes" id="UP000654345"/>
    </source>
</evidence>
<dbReference type="InterPro" id="IPR001910">
    <property type="entry name" value="Inosine/uridine_hydrolase_dom"/>
</dbReference>
<sequence length="295" mass="32682">MSSPTTSRTHVILDTDIGSNIDDAVCLAYLLAQPACDLLGITTVTGEPYLRAMLASSLCNAVDKDIPIYPGVEQPLMTPLRQAHAPQAMALANWKHDVDFPHGQAIAFLNHAIRAYPGEVMLLGTGPLTNIALLFATQPDIPQLLKGLILACGQYTLPGREWNVLNDPYAAAIVYRANVPIHRSVGFDISEQISTPAGEFRARCHLPHLHPVLDFAEVWFQHKETITFYSPLAAATIFDEQVATFTPGTINIELKDEELLGKTYWQPDGQEARHQLATNVNTQYFFEHFFEVFEA</sequence>
<gene>
    <name evidence="4" type="ORF">KSB_22820</name>
</gene>
<comment type="caution">
    <text evidence="4">The sequence shown here is derived from an EMBL/GenBank/DDBJ whole genome shotgun (WGS) entry which is preliminary data.</text>
</comment>
<accession>A0ABQ3UMG4</accession>
<dbReference type="InterPro" id="IPR023186">
    <property type="entry name" value="IUNH"/>
</dbReference>
<dbReference type="EMBL" id="BNJG01000001">
    <property type="protein sequence ID" value="GHO53807.1"/>
    <property type="molecule type" value="Genomic_DNA"/>
</dbReference>
<dbReference type="PANTHER" id="PTHR12304:SF4">
    <property type="entry name" value="URIDINE NUCLEOSIDASE"/>
    <property type="match status" value="1"/>
</dbReference>
<name>A0ABQ3UMG4_9CHLR</name>
<reference evidence="4 5" key="1">
    <citation type="journal article" date="2021" name="Int. J. Syst. Evol. Microbiol.">
        <title>Reticulibacter mediterranei gen. nov., sp. nov., within the new family Reticulibacteraceae fam. nov., and Ktedonospora formicarum gen. nov., sp. nov., Ktedonobacter robiniae sp. nov., Dictyobacter formicarum sp. nov. and Dictyobacter arantiisoli sp. nov., belonging to the class Ktedonobacteria.</title>
        <authorList>
            <person name="Yabe S."/>
            <person name="Zheng Y."/>
            <person name="Wang C.M."/>
            <person name="Sakai Y."/>
            <person name="Abe K."/>
            <person name="Yokota A."/>
            <person name="Donadio S."/>
            <person name="Cavaletti L."/>
            <person name="Monciardini P."/>
        </authorList>
    </citation>
    <scope>NUCLEOTIDE SEQUENCE [LARGE SCALE GENOMIC DNA]</scope>
    <source>
        <strain evidence="4 5">SOSP1-30</strain>
    </source>
</reference>
<dbReference type="Pfam" id="PF01156">
    <property type="entry name" value="IU_nuc_hydro"/>
    <property type="match status" value="1"/>
</dbReference>